<keyword evidence="3" id="KW-1185">Reference proteome</keyword>
<reference evidence="2 3" key="1">
    <citation type="submission" date="2020-11" db="EMBL/GenBank/DDBJ databases">
        <title>Kefir isolates.</title>
        <authorList>
            <person name="Marcisauskas S."/>
            <person name="Kim Y."/>
            <person name="Blasche S."/>
        </authorList>
    </citation>
    <scope>NUCLEOTIDE SEQUENCE [LARGE SCALE GENOMIC DNA]</scope>
    <source>
        <strain evidence="2 3">KR</strain>
    </source>
</reference>
<evidence type="ECO:0000313" key="2">
    <source>
        <dbReference type="EMBL" id="KAG0659810.1"/>
    </source>
</evidence>
<gene>
    <name evidence="2" type="ORF">C6P46_005013</name>
</gene>
<feature type="region of interest" description="Disordered" evidence="1">
    <location>
        <begin position="1"/>
        <end position="20"/>
    </location>
</feature>
<evidence type="ECO:0000256" key="1">
    <source>
        <dbReference type="SAM" id="MobiDB-lite"/>
    </source>
</evidence>
<comment type="caution">
    <text evidence="2">The sequence shown here is derived from an EMBL/GenBank/DDBJ whole genome shotgun (WGS) entry which is preliminary data.</text>
</comment>
<organism evidence="2 3">
    <name type="scientific">Rhodotorula mucilaginosa</name>
    <name type="common">Yeast</name>
    <name type="synonym">Rhodotorula rubra</name>
    <dbReference type="NCBI Taxonomy" id="5537"/>
    <lineage>
        <taxon>Eukaryota</taxon>
        <taxon>Fungi</taxon>
        <taxon>Dikarya</taxon>
        <taxon>Basidiomycota</taxon>
        <taxon>Pucciniomycotina</taxon>
        <taxon>Microbotryomycetes</taxon>
        <taxon>Sporidiobolales</taxon>
        <taxon>Sporidiobolaceae</taxon>
        <taxon>Rhodotorula</taxon>
    </lineage>
</organism>
<dbReference type="AlphaFoldDB" id="A0A9P6VYV0"/>
<dbReference type="Proteomes" id="UP000777482">
    <property type="component" value="Unassembled WGS sequence"/>
</dbReference>
<accession>A0A9P6VYV0</accession>
<dbReference type="EMBL" id="PUHQ01000050">
    <property type="protein sequence ID" value="KAG0659810.1"/>
    <property type="molecule type" value="Genomic_DNA"/>
</dbReference>
<protein>
    <submittedName>
        <fullName evidence="2">Uncharacterized protein</fullName>
    </submittedName>
</protein>
<sequence>MSVPNPFAVHEPSLSRTPWDAEDTQTPWQCITSYAWLIFLHASKCADARKSAGEWGRAFETMFTQPYVNDVLPLFDKHADGEIKLATHVVSWLSTVLFAIQNMHHDPTGAVIEQLKLPSFMTDRPACAAVWVQLIKGDLRSGREFFHFSTGGVGPTEENGVLTDKGRRYKAGRELTSWVRETRNYLGRFDTSGSHSATYAGLSQRLRKFYHELRETAMLVGQNGWRYGFLFIMFWPVRRVLKHVLKRQCHDAVNAPNSKYHWLALPALAPPPPPAERSGLPPHTHAGGTLRYSQELGQMGLRRFHGPIGRRSARRYGIDPRDAWN</sequence>
<evidence type="ECO:0000313" key="3">
    <source>
        <dbReference type="Proteomes" id="UP000777482"/>
    </source>
</evidence>
<proteinExistence type="predicted"/>
<name>A0A9P6VYV0_RHOMI</name>